<accession>A0A942USH3</accession>
<name>A0A942USH3_9FIRM</name>
<sequence>MKKIIRIIGIIAAVITISNSLIFLIKDIYIPALGPFSLGIVMLSIIYSNKQRYNQGSIKKGQWRFTLIVGLIAVTLNIAAGTSQLIVAFN</sequence>
<evidence type="ECO:0000313" key="2">
    <source>
        <dbReference type="EMBL" id="MBS4538394.1"/>
    </source>
</evidence>
<reference evidence="2" key="1">
    <citation type="submission" date="2019-12" db="EMBL/GenBank/DDBJ databases">
        <title>Clostridiaceae gen. nov. sp. nov., isolated from sediment in Xinjiang, China.</title>
        <authorList>
            <person name="Zhang R."/>
        </authorList>
    </citation>
    <scope>NUCLEOTIDE SEQUENCE</scope>
    <source>
        <strain evidence="2">D2Q-11</strain>
    </source>
</reference>
<gene>
    <name evidence="2" type="ORF">GOQ27_07950</name>
</gene>
<dbReference type="RefSeq" id="WP_203366315.1">
    <property type="nucleotide sequence ID" value="NZ_WSFT01000031.1"/>
</dbReference>
<keyword evidence="1" id="KW-0812">Transmembrane</keyword>
<feature type="transmembrane region" description="Helical" evidence="1">
    <location>
        <begin position="7"/>
        <end position="24"/>
    </location>
</feature>
<proteinExistence type="predicted"/>
<protein>
    <submittedName>
        <fullName evidence="2">Uncharacterized protein</fullName>
    </submittedName>
</protein>
<evidence type="ECO:0000313" key="3">
    <source>
        <dbReference type="Proteomes" id="UP000724672"/>
    </source>
</evidence>
<keyword evidence="3" id="KW-1185">Reference proteome</keyword>
<feature type="transmembrane region" description="Helical" evidence="1">
    <location>
        <begin position="30"/>
        <end position="47"/>
    </location>
</feature>
<dbReference type="EMBL" id="WSFT01000031">
    <property type="protein sequence ID" value="MBS4538394.1"/>
    <property type="molecule type" value="Genomic_DNA"/>
</dbReference>
<feature type="transmembrane region" description="Helical" evidence="1">
    <location>
        <begin position="67"/>
        <end position="89"/>
    </location>
</feature>
<comment type="caution">
    <text evidence="2">The sequence shown here is derived from an EMBL/GenBank/DDBJ whole genome shotgun (WGS) entry which is preliminary data.</text>
</comment>
<organism evidence="2 3">
    <name type="scientific">Anaeromonas frigoriresistens</name>
    <dbReference type="NCBI Taxonomy" id="2683708"/>
    <lineage>
        <taxon>Bacteria</taxon>
        <taxon>Bacillati</taxon>
        <taxon>Bacillota</taxon>
        <taxon>Tissierellia</taxon>
        <taxon>Tissierellales</taxon>
        <taxon>Thermohalobacteraceae</taxon>
        <taxon>Anaeromonas</taxon>
    </lineage>
</organism>
<keyword evidence="1" id="KW-0472">Membrane</keyword>
<dbReference type="AlphaFoldDB" id="A0A942USH3"/>
<evidence type="ECO:0000256" key="1">
    <source>
        <dbReference type="SAM" id="Phobius"/>
    </source>
</evidence>
<keyword evidence="1" id="KW-1133">Transmembrane helix</keyword>
<dbReference type="Proteomes" id="UP000724672">
    <property type="component" value="Unassembled WGS sequence"/>
</dbReference>